<dbReference type="CDD" id="cd00761">
    <property type="entry name" value="Glyco_tranf_GTA_type"/>
    <property type="match status" value="1"/>
</dbReference>
<evidence type="ECO:0000313" key="5">
    <source>
        <dbReference type="EMBL" id="SQH72849.1"/>
    </source>
</evidence>
<dbReference type="InterPro" id="IPR029044">
    <property type="entry name" value="Nucleotide-diphossugar_trans"/>
</dbReference>
<keyword evidence="2" id="KW-0808">Transferase</keyword>
<dbReference type="Proteomes" id="UP000249300">
    <property type="component" value="Chromosome 1"/>
</dbReference>
<dbReference type="KEGG" id="pcre:NCTC12858_00680"/>
<dbReference type="InterPro" id="IPR001173">
    <property type="entry name" value="Glyco_trans_2-like"/>
</dbReference>
<name>A0A2X4PWI2_9PORP</name>
<dbReference type="GO" id="GO:0016758">
    <property type="term" value="F:hexosyltransferase activity"/>
    <property type="evidence" value="ECO:0007669"/>
    <property type="project" value="UniProtKB-ARBA"/>
</dbReference>
<dbReference type="RefSeq" id="WP_023938455.1">
    <property type="nucleotide sequence ID" value="NZ_FUXH01000002.1"/>
</dbReference>
<reference evidence="4 6" key="1">
    <citation type="submission" date="2014-08" db="EMBL/GenBank/DDBJ databases">
        <title>Porphyromonas crevioricanis strain:COT-253_OH1447 Genome sequencing.</title>
        <authorList>
            <person name="Wallis C."/>
            <person name="Deusch O."/>
            <person name="O'Flynn C."/>
            <person name="Davis I."/>
            <person name="Jospin G."/>
            <person name="Darling A.E."/>
            <person name="Coil D.A."/>
            <person name="Alexiev A."/>
            <person name="Horsfall A."/>
            <person name="Kirkwood N."/>
            <person name="Harris S."/>
            <person name="Eisen J.A."/>
        </authorList>
    </citation>
    <scope>NUCLEOTIDE SEQUENCE [LARGE SCALE GENOMIC DNA]</scope>
    <source>
        <strain evidence="6">COT-253 OH1447</strain>
        <strain evidence="4">COT-253_OH1447</strain>
    </source>
</reference>
<protein>
    <submittedName>
        <fullName evidence="5">Chondroitin polymerase</fullName>
    </submittedName>
</protein>
<dbReference type="SUPFAM" id="SSF53448">
    <property type="entry name" value="Nucleotide-diphospho-sugar transferases"/>
    <property type="match status" value="1"/>
</dbReference>
<reference evidence="5 7" key="2">
    <citation type="submission" date="2018-06" db="EMBL/GenBank/DDBJ databases">
        <authorList>
            <consortium name="Pathogen Informatics"/>
            <person name="Doyle S."/>
        </authorList>
    </citation>
    <scope>NUCLEOTIDE SEQUENCE [LARGE SCALE GENOMIC DNA]</scope>
    <source>
        <strain evidence="5 7">NCTC12858</strain>
    </source>
</reference>
<organism evidence="5 7">
    <name type="scientific">Porphyromonas crevioricanis</name>
    <dbReference type="NCBI Taxonomy" id="393921"/>
    <lineage>
        <taxon>Bacteria</taxon>
        <taxon>Pseudomonadati</taxon>
        <taxon>Bacteroidota</taxon>
        <taxon>Bacteroidia</taxon>
        <taxon>Bacteroidales</taxon>
        <taxon>Porphyromonadaceae</taxon>
        <taxon>Porphyromonas</taxon>
    </lineage>
</organism>
<dbReference type="PANTHER" id="PTHR22916">
    <property type="entry name" value="GLYCOSYLTRANSFERASE"/>
    <property type="match status" value="1"/>
</dbReference>
<dbReference type="Pfam" id="PF00535">
    <property type="entry name" value="Glycos_transf_2"/>
    <property type="match status" value="1"/>
</dbReference>
<keyword evidence="1" id="KW-0328">Glycosyltransferase</keyword>
<proteinExistence type="predicted"/>
<accession>A0A2X4PWI2</accession>
<keyword evidence="7" id="KW-1185">Reference proteome</keyword>
<dbReference type="Proteomes" id="UP000030136">
    <property type="component" value="Unassembled WGS sequence"/>
</dbReference>
<evidence type="ECO:0000256" key="1">
    <source>
        <dbReference type="ARBA" id="ARBA00022676"/>
    </source>
</evidence>
<evidence type="ECO:0000313" key="6">
    <source>
        <dbReference type="Proteomes" id="UP000030136"/>
    </source>
</evidence>
<evidence type="ECO:0000259" key="3">
    <source>
        <dbReference type="Pfam" id="PF00535"/>
    </source>
</evidence>
<evidence type="ECO:0000313" key="4">
    <source>
        <dbReference type="EMBL" id="KGN94014.1"/>
    </source>
</evidence>
<dbReference type="PANTHER" id="PTHR22916:SF51">
    <property type="entry name" value="GLYCOSYLTRANSFERASE EPSH-RELATED"/>
    <property type="match status" value="1"/>
</dbReference>
<evidence type="ECO:0000256" key="2">
    <source>
        <dbReference type="ARBA" id="ARBA00022679"/>
    </source>
</evidence>
<dbReference type="Gene3D" id="3.90.550.10">
    <property type="entry name" value="Spore Coat Polysaccharide Biosynthesis Protein SpsA, Chain A"/>
    <property type="match status" value="1"/>
</dbReference>
<dbReference type="EMBL" id="LS483447">
    <property type="protein sequence ID" value="SQH72849.1"/>
    <property type="molecule type" value="Genomic_DNA"/>
</dbReference>
<dbReference type="EMBL" id="JQJC01000021">
    <property type="protein sequence ID" value="KGN94014.1"/>
    <property type="molecule type" value="Genomic_DNA"/>
</dbReference>
<gene>
    <name evidence="5" type="primary">kfoC_2</name>
    <name evidence="4" type="ORF">HQ38_07400</name>
    <name evidence="5" type="ORF">NCTC12858_00680</name>
</gene>
<sequence length="334" mass="38952">MTTLLSIILPVYNVTPYLKRCLDSLVRIPLERSEYEIIAINDGSTDDSEEILKAYAQSHPEVEIRLYSHSNRGLGPTRNRGIDLAKGEYVWFVDSDDWIDPEVVPGLIKQIEEEQSDLIRFLFDIVPASDYDGPQILNTRNERLQKKSYSGEDFFLHFFNPDECYSCWTLFRRTFLTQNNLCFYKEKMLFEDIPFTVAVLSSAAKVSFAPTVGYYYYIRKNSLVRESSLEMPRLRSRLQVCALLLKQAHEVQRISLKRRITQIASAHYRFVMRFAATHCSRDEIVELRKLAENLRLYPEVSRYISFPTKILVLLSQHSFALYQCVCKRLLPKLG</sequence>
<feature type="domain" description="Glycosyltransferase 2-like" evidence="3">
    <location>
        <begin position="6"/>
        <end position="173"/>
    </location>
</feature>
<evidence type="ECO:0000313" key="7">
    <source>
        <dbReference type="Proteomes" id="UP000249300"/>
    </source>
</evidence>
<dbReference type="AlphaFoldDB" id="A0A2X4PWI2"/>